<evidence type="ECO:0008006" key="3">
    <source>
        <dbReference type="Google" id="ProtNLM"/>
    </source>
</evidence>
<accession>A0ABR9UVD1</accession>
<evidence type="ECO:0000313" key="2">
    <source>
        <dbReference type="Proteomes" id="UP000651156"/>
    </source>
</evidence>
<gene>
    <name evidence="1" type="ORF">IQ230_13100</name>
</gene>
<comment type="caution">
    <text evidence="1">The sequence shown here is derived from an EMBL/GenBank/DDBJ whole genome shotgun (WGS) entry which is preliminary data.</text>
</comment>
<evidence type="ECO:0000313" key="1">
    <source>
        <dbReference type="EMBL" id="MBE9191273.1"/>
    </source>
</evidence>
<keyword evidence="2" id="KW-1185">Reference proteome</keyword>
<dbReference type="Proteomes" id="UP000651156">
    <property type="component" value="Unassembled WGS sequence"/>
</dbReference>
<organism evidence="1 2">
    <name type="scientific">Gloeocapsopsis crepidinum LEGE 06123</name>
    <dbReference type="NCBI Taxonomy" id="588587"/>
    <lineage>
        <taxon>Bacteria</taxon>
        <taxon>Bacillati</taxon>
        <taxon>Cyanobacteriota</taxon>
        <taxon>Cyanophyceae</taxon>
        <taxon>Oscillatoriophycideae</taxon>
        <taxon>Chroococcales</taxon>
        <taxon>Chroococcaceae</taxon>
        <taxon>Gloeocapsopsis</taxon>
    </lineage>
</organism>
<dbReference type="RefSeq" id="WP_193932421.1">
    <property type="nucleotide sequence ID" value="NZ_CAWPMZ010000057.1"/>
</dbReference>
<name>A0ABR9UVD1_9CHRO</name>
<protein>
    <recommendedName>
        <fullName evidence="3">SH3 domain-containing protein</fullName>
    </recommendedName>
</protein>
<dbReference type="EMBL" id="JADEWN010000029">
    <property type="protein sequence ID" value="MBE9191273.1"/>
    <property type="molecule type" value="Genomic_DNA"/>
</dbReference>
<sequence>MNPAEIEATLQAAFNNCEAAGCALTEQQKEILIQAIAHQQSSLEDINRASTNPLAELTIEERRSFWEYIKEQQQQERDWKIQLLNDWLMSRDSGKVQFIRDRYGLQWLNRIKPVHIAEYADETEDALRLKVGDRIEVSNGLWEWVQETGPCQREWYSCTVLQIKEAYDGNNTTSCIVRLSNGAEYEIQGVYSWNRYNWRWSPE</sequence>
<reference evidence="1 2" key="1">
    <citation type="submission" date="2020-10" db="EMBL/GenBank/DDBJ databases">
        <authorList>
            <person name="Castelo-Branco R."/>
            <person name="Eusebio N."/>
            <person name="Adriana R."/>
            <person name="Vieira A."/>
            <person name="Brugerolle De Fraissinette N."/>
            <person name="Rezende De Castro R."/>
            <person name="Schneider M.P."/>
            <person name="Vasconcelos V."/>
            <person name="Leao P.N."/>
        </authorList>
    </citation>
    <scope>NUCLEOTIDE SEQUENCE [LARGE SCALE GENOMIC DNA]</scope>
    <source>
        <strain evidence="1 2">LEGE 06123</strain>
    </source>
</reference>
<proteinExistence type="predicted"/>